<evidence type="ECO:0000313" key="7">
    <source>
        <dbReference type="Proteomes" id="UP000325255"/>
    </source>
</evidence>
<dbReference type="EMBL" id="VWPK01000087">
    <property type="protein sequence ID" value="KAA5608358.1"/>
    <property type="molecule type" value="Genomic_DNA"/>
</dbReference>
<proteinExistence type="inferred from homology"/>
<dbReference type="PANTHER" id="PTHR30085:SF7">
    <property type="entry name" value="AMINO-ACID ABC TRANSPORTER-BINDING PROTEIN YHDW-RELATED"/>
    <property type="match status" value="1"/>
</dbReference>
<dbReference type="CDD" id="cd13692">
    <property type="entry name" value="PBP2_BztA"/>
    <property type="match status" value="1"/>
</dbReference>
<keyword evidence="3 4" id="KW-0732">Signal</keyword>
<organism evidence="6 7">
    <name type="scientific">Rhodovastum atsumiense</name>
    <dbReference type="NCBI Taxonomy" id="504468"/>
    <lineage>
        <taxon>Bacteria</taxon>
        <taxon>Pseudomonadati</taxon>
        <taxon>Pseudomonadota</taxon>
        <taxon>Alphaproteobacteria</taxon>
        <taxon>Acetobacterales</taxon>
        <taxon>Acetobacteraceae</taxon>
        <taxon>Rhodovastum</taxon>
    </lineage>
</organism>
<evidence type="ECO:0000256" key="1">
    <source>
        <dbReference type="ARBA" id="ARBA00010333"/>
    </source>
</evidence>
<evidence type="ECO:0000256" key="2">
    <source>
        <dbReference type="ARBA" id="ARBA00022448"/>
    </source>
</evidence>
<dbReference type="PANTHER" id="PTHR30085">
    <property type="entry name" value="AMINO ACID ABC TRANSPORTER PERMEASE"/>
    <property type="match status" value="1"/>
</dbReference>
<evidence type="ECO:0000256" key="3">
    <source>
        <dbReference type="ARBA" id="ARBA00022729"/>
    </source>
</evidence>
<comment type="caution">
    <text evidence="6">The sequence shown here is derived from an EMBL/GenBank/DDBJ whole genome shotgun (WGS) entry which is preliminary data.</text>
</comment>
<dbReference type="Proteomes" id="UP000325255">
    <property type="component" value="Unassembled WGS sequence"/>
</dbReference>
<evidence type="ECO:0000256" key="4">
    <source>
        <dbReference type="SAM" id="SignalP"/>
    </source>
</evidence>
<feature type="signal peptide" evidence="4">
    <location>
        <begin position="1"/>
        <end position="24"/>
    </location>
</feature>
<dbReference type="InterPro" id="IPR001638">
    <property type="entry name" value="Solute-binding_3/MltF_N"/>
</dbReference>
<feature type="non-terminal residue" evidence="6">
    <location>
        <position position="258"/>
    </location>
</feature>
<dbReference type="GO" id="GO:0006865">
    <property type="term" value="P:amino acid transport"/>
    <property type="evidence" value="ECO:0007669"/>
    <property type="project" value="TreeGrafter"/>
</dbReference>
<dbReference type="AlphaFoldDB" id="A0A5M6ILC0"/>
<gene>
    <name evidence="6" type="ORF">F1189_29385</name>
</gene>
<evidence type="ECO:0000313" key="6">
    <source>
        <dbReference type="EMBL" id="KAA5608358.1"/>
    </source>
</evidence>
<dbReference type="SUPFAM" id="SSF53850">
    <property type="entry name" value="Periplasmic binding protein-like II"/>
    <property type="match status" value="1"/>
</dbReference>
<sequence>MIRPTILFAVLVAGVLGVAVPAHAQGSGSATLDAVRARGQLVCGIAGAVPGFSLPDSQGVMRGLDADSCRTVAAAVLGDATKIRFVPLTTTNRFTALQSGEVDLLVRSTTWTLGREANLGLLFAGVNYYDGTSFLVKKALGVKSAKELDGATICVQPGTSTELAISDYFRINAMKFTPILIQDLSEIQQAFLSGRCDAYSTDGSALATFRATQPNKDDFVLLPEVISKEPLGYVVRKGDDKWFDIVRWTYFVQLIAEE</sequence>
<dbReference type="Pfam" id="PF00497">
    <property type="entry name" value="SBP_bac_3"/>
    <property type="match status" value="1"/>
</dbReference>
<dbReference type="RefSeq" id="WP_150045432.1">
    <property type="nucleotide sequence ID" value="NZ_VWPK01000087.1"/>
</dbReference>
<reference evidence="6 7" key="1">
    <citation type="submission" date="2019-09" db="EMBL/GenBank/DDBJ databases">
        <title>Genome sequence of Rhodovastum atsumiense, a diverse member of the Acetobacteraceae family of non-sulfur purple photosynthetic bacteria.</title>
        <authorList>
            <person name="Meyer T."/>
            <person name="Kyndt J."/>
        </authorList>
    </citation>
    <scope>NUCLEOTIDE SEQUENCE [LARGE SCALE GENOMIC DNA]</scope>
    <source>
        <strain evidence="6 7">DSM 21279</strain>
    </source>
</reference>
<keyword evidence="2" id="KW-0813">Transport</keyword>
<dbReference type="SMART" id="SM00062">
    <property type="entry name" value="PBPb"/>
    <property type="match status" value="1"/>
</dbReference>
<feature type="domain" description="Solute-binding protein family 3/N-terminal" evidence="5">
    <location>
        <begin position="40"/>
        <end position="258"/>
    </location>
</feature>
<feature type="chain" id="PRO_5024446549" evidence="4">
    <location>
        <begin position="25"/>
        <end position="258"/>
    </location>
</feature>
<evidence type="ECO:0000259" key="5">
    <source>
        <dbReference type="SMART" id="SM00062"/>
    </source>
</evidence>
<dbReference type="Gene3D" id="3.40.190.10">
    <property type="entry name" value="Periplasmic binding protein-like II"/>
    <property type="match status" value="2"/>
</dbReference>
<comment type="similarity">
    <text evidence="1">Belongs to the bacterial solute-binding protein 3 family.</text>
</comment>
<dbReference type="OrthoDB" id="9777941at2"/>
<keyword evidence="7" id="KW-1185">Reference proteome</keyword>
<accession>A0A5M6ILC0</accession>
<protein>
    <submittedName>
        <fullName evidence="6">Amino acid ABC transporter substrate-binding protein</fullName>
    </submittedName>
</protein>
<dbReference type="InterPro" id="IPR051455">
    <property type="entry name" value="Bact_solute-bind_prot3"/>
</dbReference>
<name>A0A5M6ILC0_9PROT</name>